<keyword evidence="3" id="KW-1185">Reference proteome</keyword>
<evidence type="ECO:0000313" key="3">
    <source>
        <dbReference type="Proteomes" id="UP001589575"/>
    </source>
</evidence>
<evidence type="ECO:0000313" key="2">
    <source>
        <dbReference type="EMBL" id="MFB9075542.1"/>
    </source>
</evidence>
<protein>
    <submittedName>
        <fullName evidence="2">Uncharacterized protein</fullName>
    </submittedName>
</protein>
<feature type="region of interest" description="Disordered" evidence="1">
    <location>
        <begin position="1"/>
        <end position="198"/>
    </location>
</feature>
<feature type="compositionally biased region" description="Basic and acidic residues" evidence="1">
    <location>
        <begin position="137"/>
        <end position="151"/>
    </location>
</feature>
<organism evidence="2 3">
    <name type="scientific">Citricoccus parietis</name>
    <dbReference type="NCBI Taxonomy" id="592307"/>
    <lineage>
        <taxon>Bacteria</taxon>
        <taxon>Bacillati</taxon>
        <taxon>Actinomycetota</taxon>
        <taxon>Actinomycetes</taxon>
        <taxon>Micrococcales</taxon>
        <taxon>Micrococcaceae</taxon>
        <taxon>Citricoccus</taxon>
    </lineage>
</organism>
<gene>
    <name evidence="2" type="ORF">ACFFX0_32020</name>
</gene>
<dbReference type="Proteomes" id="UP001589575">
    <property type="component" value="Unassembled WGS sequence"/>
</dbReference>
<dbReference type="EMBL" id="JBHMFI010000023">
    <property type="protein sequence ID" value="MFB9075542.1"/>
    <property type="molecule type" value="Genomic_DNA"/>
</dbReference>
<comment type="caution">
    <text evidence="2">The sequence shown here is derived from an EMBL/GenBank/DDBJ whole genome shotgun (WGS) entry which is preliminary data.</text>
</comment>
<feature type="compositionally biased region" description="Basic and acidic residues" evidence="1">
    <location>
        <begin position="88"/>
        <end position="101"/>
    </location>
</feature>
<name>A0ABV5G9D2_9MICC</name>
<feature type="compositionally biased region" description="Basic and acidic residues" evidence="1">
    <location>
        <begin position="175"/>
        <end position="187"/>
    </location>
</feature>
<sequence>MQGRVPQVDASEQHPYQEGGRPHHQRVRPREEDAAQDLSGWVQQGRLRDLERVRFPPRCQPDQRAEDQGCAGQGGQQPAGCLQQWQTGDKKEPIQGQDHTRLMASQLQGQAADQQQRRPPQEGTPRHGRTAGSAHGPGHDGCPDPGQEHEQQGGPPQGEVVQRAQDAVGAPGAHVDGDHPDDCHRPGDVQTDQSSTLPSAVGLSVAGASHAGSVGVTPRLTGSAVGRTRGPPFTVGLVEGKGDSAHGCHSAPVRESAMATSASRRLSLAPVI</sequence>
<feature type="region of interest" description="Disordered" evidence="1">
    <location>
        <begin position="211"/>
        <end position="230"/>
    </location>
</feature>
<evidence type="ECO:0000256" key="1">
    <source>
        <dbReference type="SAM" id="MobiDB-lite"/>
    </source>
</evidence>
<accession>A0ABV5G9D2</accession>
<reference evidence="2 3" key="1">
    <citation type="submission" date="2024-09" db="EMBL/GenBank/DDBJ databases">
        <authorList>
            <person name="Sun Q."/>
            <person name="Mori K."/>
        </authorList>
    </citation>
    <scope>NUCLEOTIDE SEQUENCE [LARGE SCALE GENOMIC DNA]</scope>
    <source>
        <strain evidence="2 3">CCM 7609</strain>
    </source>
</reference>
<proteinExistence type="predicted"/>